<evidence type="ECO:0000256" key="1">
    <source>
        <dbReference type="ARBA" id="ARBA00004651"/>
    </source>
</evidence>
<feature type="transmembrane region" description="Helical" evidence="7">
    <location>
        <begin position="12"/>
        <end position="31"/>
    </location>
</feature>
<keyword evidence="6 7" id="KW-0472">Membrane</keyword>
<feature type="transmembrane region" description="Helical" evidence="7">
    <location>
        <begin position="51"/>
        <end position="73"/>
    </location>
</feature>
<name>A0ABM8I726_9BACE</name>
<dbReference type="EMBL" id="AP028055">
    <property type="protein sequence ID" value="BEG97931.1"/>
    <property type="molecule type" value="Genomic_DNA"/>
</dbReference>
<dbReference type="Proteomes" id="UP001496674">
    <property type="component" value="Chromosome"/>
</dbReference>
<proteinExistence type="inferred from homology"/>
<organism evidence="9 10">
    <name type="scientific">Bacteroides sedimenti</name>
    <dbReference type="NCBI Taxonomy" id="2136147"/>
    <lineage>
        <taxon>Bacteria</taxon>
        <taxon>Pseudomonadati</taxon>
        <taxon>Bacteroidota</taxon>
        <taxon>Bacteroidia</taxon>
        <taxon>Bacteroidales</taxon>
        <taxon>Bacteroidaceae</taxon>
        <taxon>Bacteroides</taxon>
    </lineage>
</organism>
<reference evidence="9 10" key="1">
    <citation type="submission" date="2023-04" db="EMBL/GenBank/DDBJ databases">
        <title>Draft genome sequence of acteroides sedimenti strain YN3PY1.</title>
        <authorList>
            <person name="Yoshida N."/>
        </authorList>
    </citation>
    <scope>NUCLEOTIDE SEQUENCE [LARGE SCALE GENOMIC DNA]</scope>
    <source>
        <strain evidence="9 10">YN3PY1</strain>
    </source>
</reference>
<feature type="transmembrane region" description="Helical" evidence="7">
    <location>
        <begin position="150"/>
        <end position="168"/>
    </location>
</feature>
<gene>
    <name evidence="9" type="ORF">BSYN_01960</name>
</gene>
<keyword evidence="10" id="KW-1185">Reference proteome</keyword>
<evidence type="ECO:0000256" key="7">
    <source>
        <dbReference type="SAM" id="Phobius"/>
    </source>
</evidence>
<evidence type="ECO:0000256" key="3">
    <source>
        <dbReference type="ARBA" id="ARBA00022475"/>
    </source>
</evidence>
<dbReference type="Pfam" id="PF01757">
    <property type="entry name" value="Acyl_transf_3"/>
    <property type="match status" value="1"/>
</dbReference>
<evidence type="ECO:0000256" key="5">
    <source>
        <dbReference type="ARBA" id="ARBA00022989"/>
    </source>
</evidence>
<feature type="transmembrane region" description="Helical" evidence="7">
    <location>
        <begin position="315"/>
        <end position="337"/>
    </location>
</feature>
<feature type="transmembrane region" description="Helical" evidence="7">
    <location>
        <begin position="175"/>
        <end position="193"/>
    </location>
</feature>
<feature type="transmembrane region" description="Helical" evidence="7">
    <location>
        <begin position="94"/>
        <end position="111"/>
    </location>
</feature>
<dbReference type="PANTHER" id="PTHR40074">
    <property type="entry name" value="O-ACETYLTRANSFERASE WECH"/>
    <property type="match status" value="1"/>
</dbReference>
<keyword evidence="3" id="KW-1003">Cell membrane</keyword>
<dbReference type="InterPro" id="IPR002656">
    <property type="entry name" value="Acyl_transf_3_dom"/>
</dbReference>
<dbReference type="RefSeq" id="WP_353332424.1">
    <property type="nucleotide sequence ID" value="NZ_AP028055.1"/>
</dbReference>
<evidence type="ECO:0000313" key="10">
    <source>
        <dbReference type="Proteomes" id="UP001496674"/>
    </source>
</evidence>
<comment type="subcellular location">
    <subcellularLocation>
        <location evidence="1">Cell membrane</location>
        <topology evidence="1">Multi-pass membrane protein</topology>
    </subcellularLocation>
</comment>
<feature type="transmembrane region" description="Helical" evidence="7">
    <location>
        <begin position="199"/>
        <end position="216"/>
    </location>
</feature>
<dbReference type="PANTHER" id="PTHR40074:SF2">
    <property type="entry name" value="O-ACETYLTRANSFERASE WECH"/>
    <property type="match status" value="1"/>
</dbReference>
<evidence type="ECO:0000313" key="9">
    <source>
        <dbReference type="EMBL" id="BEG97931.1"/>
    </source>
</evidence>
<feature type="transmembrane region" description="Helical" evidence="7">
    <location>
        <begin position="277"/>
        <end position="295"/>
    </location>
</feature>
<evidence type="ECO:0000259" key="8">
    <source>
        <dbReference type="Pfam" id="PF01757"/>
    </source>
</evidence>
<keyword evidence="4 7" id="KW-0812">Transmembrane</keyword>
<evidence type="ECO:0000256" key="2">
    <source>
        <dbReference type="ARBA" id="ARBA00007400"/>
    </source>
</evidence>
<keyword evidence="5 7" id="KW-1133">Transmembrane helix</keyword>
<accession>A0ABM8I726</accession>
<feature type="transmembrane region" description="Helical" evidence="7">
    <location>
        <begin position="246"/>
        <end position="270"/>
    </location>
</feature>
<feature type="transmembrane region" description="Helical" evidence="7">
    <location>
        <begin position="223"/>
        <end position="240"/>
    </location>
</feature>
<feature type="domain" description="Acyltransferase 3" evidence="8">
    <location>
        <begin position="10"/>
        <end position="330"/>
    </location>
</feature>
<evidence type="ECO:0000256" key="4">
    <source>
        <dbReference type="ARBA" id="ARBA00022692"/>
    </source>
</evidence>
<protein>
    <submittedName>
        <fullName evidence="9">Polysaccharide biosynthesis protein</fullName>
    </submittedName>
</protein>
<comment type="similarity">
    <text evidence="2">Belongs to the acyltransferase 3 family.</text>
</comment>
<evidence type="ECO:0000256" key="6">
    <source>
        <dbReference type="ARBA" id="ARBA00023136"/>
    </source>
</evidence>
<sequence length="352" mass="40402">MTNDELQSKCIDFLRFPLIVGVVFIHAYGQVITLQADGLHYPVFHYVREMISSVIGQTAVPLFFFISGFLFYYNSILTTDDYKRKLKSRMRTLLIPYLFWNLLVLAFNYTAQHIPATAALFSGNHKAISEYAPVDFLNAFWDEPISGQFWFIRDLMMMVILTPLLKWLLVKLKHYSLFLFGILWFFDISIHVPGVGPKALFFFSAGAYFSINRLNLVDCFKQFFRLTLILYPLVVIGATLTSGQPVSFYLVQLNRLLGVVFFFNLTAYFLEQNKITCSGFLATASFFVFAAHEPLQSLLRKSLHKVLQPQSDVMLVLLYILVPVTVVCITLGTYFLLRKYLPRFAALITGGR</sequence>